<evidence type="ECO:0000256" key="1">
    <source>
        <dbReference type="SAM" id="MobiDB-lite"/>
    </source>
</evidence>
<gene>
    <name evidence="2" type="ORF">NNO07_25560</name>
</gene>
<comment type="caution">
    <text evidence="2">The sequence shown here is derived from an EMBL/GenBank/DDBJ whole genome shotgun (WGS) entry which is preliminary data.</text>
</comment>
<name>A0ABT4YC31_METRE</name>
<evidence type="ECO:0000313" key="2">
    <source>
        <dbReference type="EMBL" id="MDA8486447.1"/>
    </source>
</evidence>
<dbReference type="RefSeq" id="WP_190829800.1">
    <property type="nucleotide sequence ID" value="NZ_JANEWF010000048.1"/>
</dbReference>
<dbReference type="Proteomes" id="UP001211689">
    <property type="component" value="Unassembled WGS sequence"/>
</dbReference>
<proteinExistence type="predicted"/>
<feature type="compositionally biased region" description="Pro residues" evidence="1">
    <location>
        <begin position="60"/>
        <end position="112"/>
    </location>
</feature>
<dbReference type="EMBL" id="JANEWF010000048">
    <property type="protein sequence ID" value="MDA8486447.1"/>
    <property type="molecule type" value="Genomic_DNA"/>
</dbReference>
<organism evidence="2 3">
    <name type="scientific">Metapseudomonas resinovorans</name>
    <name type="common">Pseudomonas resinovorans</name>
    <dbReference type="NCBI Taxonomy" id="53412"/>
    <lineage>
        <taxon>Bacteria</taxon>
        <taxon>Pseudomonadati</taxon>
        <taxon>Pseudomonadota</taxon>
        <taxon>Gammaproteobacteria</taxon>
        <taxon>Pseudomonadales</taxon>
        <taxon>Pseudomonadaceae</taxon>
        <taxon>Metapseudomonas</taxon>
    </lineage>
</organism>
<feature type="region of interest" description="Disordered" evidence="1">
    <location>
        <begin position="55"/>
        <end position="124"/>
    </location>
</feature>
<evidence type="ECO:0000313" key="3">
    <source>
        <dbReference type="Proteomes" id="UP001211689"/>
    </source>
</evidence>
<feature type="compositionally biased region" description="Low complexity" evidence="1">
    <location>
        <begin position="113"/>
        <end position="124"/>
    </location>
</feature>
<protein>
    <recommendedName>
        <fullName evidence="4">Translation initiation factor 2</fullName>
    </recommendedName>
</protein>
<accession>A0ABT4YC31</accession>
<evidence type="ECO:0008006" key="4">
    <source>
        <dbReference type="Google" id="ProtNLM"/>
    </source>
</evidence>
<reference evidence="2 3" key="1">
    <citation type="submission" date="2022-07" db="EMBL/GenBank/DDBJ databases">
        <title>Genome Analysis of Selected Gammaproteobacteria from Nigerian Food snails.</title>
        <authorList>
            <person name="Okafor A.C."/>
        </authorList>
    </citation>
    <scope>NUCLEOTIDE SEQUENCE [LARGE SCALE GENOMIC DNA]</scope>
    <source>
        <strain evidence="2 3">Awg 2</strain>
    </source>
</reference>
<keyword evidence="3" id="KW-1185">Reference proteome</keyword>
<sequence length="201" mass="21178">MSWKASVEVDHGGLATMLAKVEHCAIFALASAFMRSIHLLCAALALTLLTACDKEAPSQPKAPPAPPPLTSSPAPEPAAPVEPPPAPESKPTPPPPAPAPKPAPTPPAPAKPAEPAAESAATASLPAAKLDLSLPKDLVDQLQPTEAAADLPDQPLLPQMFVEKPVPESPFQLNGKLIHNEREDDYWRSVEGAELQFEFKR</sequence>